<evidence type="ECO:0000313" key="2">
    <source>
        <dbReference type="EMBL" id="CAF1570707.1"/>
    </source>
</evidence>
<dbReference type="InterPro" id="IPR032675">
    <property type="entry name" value="LRR_dom_sf"/>
</dbReference>
<reference evidence="2" key="1">
    <citation type="submission" date="2021-02" db="EMBL/GenBank/DDBJ databases">
        <authorList>
            <person name="Nowell W R."/>
        </authorList>
    </citation>
    <scope>NUCLEOTIDE SEQUENCE</scope>
</reference>
<evidence type="ECO:0000313" key="6">
    <source>
        <dbReference type="EMBL" id="CAF4002878.1"/>
    </source>
</evidence>
<dbReference type="Proteomes" id="UP000663834">
    <property type="component" value="Unassembled WGS sequence"/>
</dbReference>
<dbReference type="Proteomes" id="UP000676336">
    <property type="component" value="Unassembled WGS sequence"/>
</dbReference>
<dbReference type="EMBL" id="CAJNOV010015296">
    <property type="protein sequence ID" value="CAF1570707.1"/>
    <property type="molecule type" value="Genomic_DNA"/>
</dbReference>
<dbReference type="PANTHER" id="PTHR24111">
    <property type="entry name" value="LEUCINE-RICH REPEAT-CONTAINING PROTEIN 34"/>
    <property type="match status" value="1"/>
</dbReference>
<dbReference type="EMBL" id="CAJNRE010007869">
    <property type="protein sequence ID" value="CAF2068495.1"/>
    <property type="molecule type" value="Genomic_DNA"/>
</dbReference>
<evidence type="ECO:0000313" key="7">
    <source>
        <dbReference type="Proteomes" id="UP000663855"/>
    </source>
</evidence>
<comment type="caution">
    <text evidence="2">The sequence shown here is derived from an EMBL/GenBank/DDBJ whole genome shotgun (WGS) entry which is preliminary data.</text>
</comment>
<keyword evidence="1" id="KW-0677">Repeat</keyword>
<evidence type="ECO:0000256" key="1">
    <source>
        <dbReference type="ARBA" id="ARBA00022737"/>
    </source>
</evidence>
<dbReference type="SUPFAM" id="SSF52047">
    <property type="entry name" value="RNI-like"/>
    <property type="match status" value="1"/>
</dbReference>
<dbReference type="InterPro" id="IPR052201">
    <property type="entry name" value="LRR-containing_regulator"/>
</dbReference>
<dbReference type="Proteomes" id="UP000663824">
    <property type="component" value="Unassembled WGS sequence"/>
</dbReference>
<evidence type="ECO:0000313" key="3">
    <source>
        <dbReference type="EMBL" id="CAF1589073.1"/>
    </source>
</evidence>
<evidence type="ECO:0000313" key="5">
    <source>
        <dbReference type="EMBL" id="CAF3920431.1"/>
    </source>
</evidence>
<organism evidence="2 7">
    <name type="scientific">Rotaria magnacalcarata</name>
    <dbReference type="NCBI Taxonomy" id="392030"/>
    <lineage>
        <taxon>Eukaryota</taxon>
        <taxon>Metazoa</taxon>
        <taxon>Spiralia</taxon>
        <taxon>Gnathifera</taxon>
        <taxon>Rotifera</taxon>
        <taxon>Eurotatoria</taxon>
        <taxon>Bdelloidea</taxon>
        <taxon>Philodinida</taxon>
        <taxon>Philodinidae</taxon>
        <taxon>Rotaria</taxon>
    </lineage>
</organism>
<dbReference type="EMBL" id="CAJOBH010002727">
    <property type="protein sequence ID" value="CAF3920431.1"/>
    <property type="molecule type" value="Genomic_DNA"/>
</dbReference>
<dbReference type="OrthoDB" id="120976at2759"/>
<dbReference type="Proteomes" id="UP000681967">
    <property type="component" value="Unassembled WGS sequence"/>
</dbReference>
<proteinExistence type="predicted"/>
<dbReference type="Gene3D" id="3.80.10.10">
    <property type="entry name" value="Ribonuclease Inhibitor"/>
    <property type="match status" value="2"/>
</dbReference>
<dbReference type="Proteomes" id="UP000663855">
    <property type="component" value="Unassembled WGS sequence"/>
</dbReference>
<gene>
    <name evidence="5" type="ORF">BYL167_LOCUS9467</name>
    <name evidence="2" type="ORF">CJN711_LOCUS31929</name>
    <name evidence="3" type="ORF">KQP761_LOCUS20990</name>
    <name evidence="4" type="ORF">MBJ925_LOCUS16284</name>
    <name evidence="6" type="ORF">SMN809_LOCUS12034</name>
</gene>
<name>A0A815YHT5_9BILA</name>
<sequence>MQTIFIEENINHEQVENLCKFIEYQPCKSLEFRRCKILDSDFDELMKSLSKNGESIVSLIFNIQMIKEKKRFKRFTQMLSHCSNLINLRVHGNDIDDDMFTQLFLSLHENCYQLSLLDIGDNKLTNKSMSNICSLIVPDENKTGLEELILSANRLITNAGWTELFFSIAFSSRIRRLAFDYNIFDNSTAAMLSMLIASSRTLTYLDLECCSLTEFAGKLFLALFTKYPVTLEEICLDQNPLMLNSTCTLINECLGLKSRSNSISSHQPLSYYLPIDDDASVIASKISEKNSPVKLRRKKRKPNTNRSSKVVIKEETKPFTLNEIKVPEKRVEIRNKENKEQEYIEELLPIEPQAYGTVGRLPYWQRL</sequence>
<evidence type="ECO:0000313" key="4">
    <source>
        <dbReference type="EMBL" id="CAF2068495.1"/>
    </source>
</evidence>
<accession>A0A815YHT5</accession>
<dbReference type="AlphaFoldDB" id="A0A815YHT5"/>
<protein>
    <submittedName>
        <fullName evidence="2">Uncharacterized protein</fullName>
    </submittedName>
</protein>
<dbReference type="EMBL" id="CAJOBI010004475">
    <property type="protein sequence ID" value="CAF4002878.1"/>
    <property type="molecule type" value="Genomic_DNA"/>
</dbReference>
<dbReference type="EMBL" id="CAJNOW010010832">
    <property type="protein sequence ID" value="CAF1589073.1"/>
    <property type="molecule type" value="Genomic_DNA"/>
</dbReference>
<dbReference type="PANTHER" id="PTHR24111:SF3">
    <property type="entry name" value="LEUCINE-RICH REPEAT-CONTAINING PROTEIN 73"/>
    <property type="match status" value="1"/>
</dbReference>